<evidence type="ECO:0000259" key="9">
    <source>
        <dbReference type="Pfam" id="PF03007"/>
    </source>
</evidence>
<protein>
    <recommendedName>
        <fullName evidence="4">diacylglycerol O-acyltransferase</fullName>
        <ecNumber evidence="4">2.3.1.20</ecNumber>
    </recommendedName>
</protein>
<dbReference type="EMBL" id="QYUK01000008">
    <property type="protein sequence ID" value="RJF94521.1"/>
    <property type="molecule type" value="Genomic_DNA"/>
</dbReference>
<comment type="pathway">
    <text evidence="1">Glycerolipid metabolism; triacylglycerol biosynthesis.</text>
</comment>
<dbReference type="GO" id="GO:0001666">
    <property type="term" value="P:response to hypoxia"/>
    <property type="evidence" value="ECO:0007669"/>
    <property type="project" value="TreeGrafter"/>
</dbReference>
<feature type="domain" description="O-acyltransferase WSD1-like N-terminal" evidence="9">
    <location>
        <begin position="35"/>
        <end position="295"/>
    </location>
</feature>
<evidence type="ECO:0000313" key="10">
    <source>
        <dbReference type="EMBL" id="RJF94521.1"/>
    </source>
</evidence>
<dbReference type="UniPathway" id="UPA00282"/>
<evidence type="ECO:0000256" key="8">
    <source>
        <dbReference type="ARBA" id="ARBA00048109"/>
    </source>
</evidence>
<comment type="catalytic activity">
    <reaction evidence="8">
        <text>an acyl-CoA + a 1,2-diacyl-sn-glycerol = a triacyl-sn-glycerol + CoA</text>
        <dbReference type="Rhea" id="RHEA:10868"/>
        <dbReference type="ChEBI" id="CHEBI:17815"/>
        <dbReference type="ChEBI" id="CHEBI:57287"/>
        <dbReference type="ChEBI" id="CHEBI:58342"/>
        <dbReference type="ChEBI" id="CHEBI:64615"/>
        <dbReference type="EC" id="2.3.1.20"/>
    </reaction>
</comment>
<dbReference type="AlphaFoldDB" id="A0A418WTD0"/>
<evidence type="ECO:0000256" key="7">
    <source>
        <dbReference type="ARBA" id="ARBA00023315"/>
    </source>
</evidence>
<organism evidence="10 11">
    <name type="scientific">Oleomonas cavernae</name>
    <dbReference type="NCBI Taxonomy" id="2320859"/>
    <lineage>
        <taxon>Bacteria</taxon>
        <taxon>Pseudomonadati</taxon>
        <taxon>Pseudomonadota</taxon>
        <taxon>Alphaproteobacteria</taxon>
        <taxon>Acetobacterales</taxon>
        <taxon>Acetobacteraceae</taxon>
        <taxon>Oleomonas</taxon>
    </lineage>
</organism>
<evidence type="ECO:0000256" key="3">
    <source>
        <dbReference type="ARBA" id="ARBA00009587"/>
    </source>
</evidence>
<dbReference type="EC" id="2.3.1.20" evidence="4"/>
<reference evidence="10 11" key="1">
    <citation type="submission" date="2018-09" db="EMBL/GenBank/DDBJ databases">
        <authorList>
            <person name="Zhu H."/>
        </authorList>
    </citation>
    <scope>NUCLEOTIDE SEQUENCE [LARGE SCALE GENOMIC DNA]</scope>
    <source>
        <strain evidence="10 11">K1W22B-8</strain>
    </source>
</reference>
<evidence type="ECO:0000256" key="2">
    <source>
        <dbReference type="ARBA" id="ARBA00005189"/>
    </source>
</evidence>
<sequence length="369" mass="41558">MVRCRHPRARVAPREGDRIDAPAQWFGPGVPLPRNPNSPMHIAGLCFYDPSTATVPFSFEAIRSGVEQRLHLARTFRQRLVEVPFSLDRAYWIEDPDFDLDYHLRHVAVPSPGDWRSLVTMCSRILSHPLDRTRPLWEFYVIEGLDGIDWLPKGAFATLIKIHHAAIDGVSGNDILFALTDLTPEGRNIEPPRKRWVPERVPSTVQLLLRTAATGIAAPFKLLELVPRVASTVITSVARLPQYREDPPPAPFQAPKTPLNVPISPQRVWDGTVLSLEAVKRVRKAVEGATVNDVILTICAGALRRWLQKRDALPEKSLIAFAPISVRNEAEKGPWATRSRACWSRSRPTSPIPWRAWPRCTRTPRSPRA</sequence>
<keyword evidence="11" id="KW-1185">Reference proteome</keyword>
<dbReference type="GO" id="GO:0019432">
    <property type="term" value="P:triglyceride biosynthetic process"/>
    <property type="evidence" value="ECO:0007669"/>
    <property type="project" value="UniProtKB-UniPathway"/>
</dbReference>
<dbReference type="GO" id="GO:0051701">
    <property type="term" value="P:biological process involved in interaction with host"/>
    <property type="evidence" value="ECO:0007669"/>
    <property type="project" value="TreeGrafter"/>
</dbReference>
<keyword evidence="6" id="KW-0319">Glycerol metabolism</keyword>
<evidence type="ECO:0000313" key="11">
    <source>
        <dbReference type="Proteomes" id="UP000284605"/>
    </source>
</evidence>
<keyword evidence="7" id="KW-0012">Acyltransferase</keyword>
<dbReference type="InterPro" id="IPR045034">
    <property type="entry name" value="O-acyltransferase_WSD1-like"/>
</dbReference>
<dbReference type="SUPFAM" id="SSF52777">
    <property type="entry name" value="CoA-dependent acyltransferases"/>
    <property type="match status" value="1"/>
</dbReference>
<evidence type="ECO:0000256" key="5">
    <source>
        <dbReference type="ARBA" id="ARBA00022679"/>
    </source>
</evidence>
<evidence type="ECO:0000256" key="6">
    <source>
        <dbReference type="ARBA" id="ARBA00022798"/>
    </source>
</evidence>
<dbReference type="GO" id="GO:0006071">
    <property type="term" value="P:glycerol metabolic process"/>
    <property type="evidence" value="ECO:0007669"/>
    <property type="project" value="UniProtKB-KW"/>
</dbReference>
<gene>
    <name evidence="10" type="ORF">D3874_01410</name>
</gene>
<name>A0A418WTD0_9PROT</name>
<evidence type="ECO:0000256" key="1">
    <source>
        <dbReference type="ARBA" id="ARBA00004771"/>
    </source>
</evidence>
<comment type="pathway">
    <text evidence="2">Lipid metabolism.</text>
</comment>
<keyword evidence="5" id="KW-0808">Transferase</keyword>
<dbReference type="Proteomes" id="UP000284605">
    <property type="component" value="Unassembled WGS sequence"/>
</dbReference>
<dbReference type="PANTHER" id="PTHR31650:SF1">
    <property type="entry name" value="WAX ESTER SYNTHASE_DIACYLGLYCEROL ACYLTRANSFERASE 4-RELATED"/>
    <property type="match status" value="1"/>
</dbReference>
<comment type="similarity">
    <text evidence="3">Belongs to the long-chain O-acyltransferase family.</text>
</comment>
<comment type="caution">
    <text evidence="10">The sequence shown here is derived from an EMBL/GenBank/DDBJ whole genome shotgun (WGS) entry which is preliminary data.</text>
</comment>
<dbReference type="InterPro" id="IPR004255">
    <property type="entry name" value="O-acyltransferase_WSD1_N"/>
</dbReference>
<dbReference type="GO" id="GO:0071731">
    <property type="term" value="P:response to nitric oxide"/>
    <property type="evidence" value="ECO:0007669"/>
    <property type="project" value="TreeGrafter"/>
</dbReference>
<dbReference type="Pfam" id="PF03007">
    <property type="entry name" value="WS_DGAT_cat"/>
    <property type="match status" value="1"/>
</dbReference>
<dbReference type="RefSeq" id="WP_119775667.1">
    <property type="nucleotide sequence ID" value="NZ_QYUK01000008.1"/>
</dbReference>
<evidence type="ECO:0000256" key="4">
    <source>
        <dbReference type="ARBA" id="ARBA00013244"/>
    </source>
</evidence>
<dbReference type="PANTHER" id="PTHR31650">
    <property type="entry name" value="O-ACYLTRANSFERASE (WSD1-LIKE) FAMILY PROTEIN"/>
    <property type="match status" value="1"/>
</dbReference>
<dbReference type="GO" id="GO:0005886">
    <property type="term" value="C:plasma membrane"/>
    <property type="evidence" value="ECO:0007669"/>
    <property type="project" value="TreeGrafter"/>
</dbReference>
<proteinExistence type="inferred from homology"/>
<dbReference type="GO" id="GO:0004144">
    <property type="term" value="F:diacylglycerol O-acyltransferase activity"/>
    <property type="evidence" value="ECO:0007669"/>
    <property type="project" value="UniProtKB-EC"/>
</dbReference>
<accession>A0A418WTD0</accession>